<dbReference type="OrthoDB" id="2661932at2759"/>
<keyword evidence="1" id="KW-0812">Transmembrane</keyword>
<evidence type="ECO:0000256" key="1">
    <source>
        <dbReference type="SAM" id="Phobius"/>
    </source>
</evidence>
<evidence type="ECO:0000313" key="3">
    <source>
        <dbReference type="EMBL" id="KIJ65281.1"/>
    </source>
</evidence>
<feature type="transmembrane region" description="Helical" evidence="1">
    <location>
        <begin position="234"/>
        <end position="257"/>
    </location>
</feature>
<gene>
    <name evidence="3" type="ORF">HYDPIDRAFT_27997</name>
</gene>
<keyword evidence="1" id="KW-0472">Membrane</keyword>
<organism evidence="3 4">
    <name type="scientific">Hydnomerulius pinastri MD-312</name>
    <dbReference type="NCBI Taxonomy" id="994086"/>
    <lineage>
        <taxon>Eukaryota</taxon>
        <taxon>Fungi</taxon>
        <taxon>Dikarya</taxon>
        <taxon>Basidiomycota</taxon>
        <taxon>Agaricomycotina</taxon>
        <taxon>Agaricomycetes</taxon>
        <taxon>Agaricomycetidae</taxon>
        <taxon>Boletales</taxon>
        <taxon>Boletales incertae sedis</taxon>
        <taxon>Leucogyrophana</taxon>
    </lineage>
</organism>
<keyword evidence="1" id="KW-1133">Transmembrane helix</keyword>
<accession>A0A0C9WFZ3</accession>
<protein>
    <recommendedName>
        <fullName evidence="2">DUF6533 domain-containing protein</fullName>
    </recommendedName>
</protein>
<reference evidence="3 4" key="1">
    <citation type="submission" date="2014-04" db="EMBL/GenBank/DDBJ databases">
        <title>Evolutionary Origins and Diversification of the Mycorrhizal Mutualists.</title>
        <authorList>
            <consortium name="DOE Joint Genome Institute"/>
            <consortium name="Mycorrhizal Genomics Consortium"/>
            <person name="Kohler A."/>
            <person name="Kuo A."/>
            <person name="Nagy L.G."/>
            <person name="Floudas D."/>
            <person name="Copeland A."/>
            <person name="Barry K.W."/>
            <person name="Cichocki N."/>
            <person name="Veneault-Fourrey C."/>
            <person name="LaButti K."/>
            <person name="Lindquist E.A."/>
            <person name="Lipzen A."/>
            <person name="Lundell T."/>
            <person name="Morin E."/>
            <person name="Murat C."/>
            <person name="Riley R."/>
            <person name="Ohm R."/>
            <person name="Sun H."/>
            <person name="Tunlid A."/>
            <person name="Henrissat B."/>
            <person name="Grigoriev I.V."/>
            <person name="Hibbett D.S."/>
            <person name="Martin F."/>
        </authorList>
    </citation>
    <scope>NUCLEOTIDE SEQUENCE [LARGE SCALE GENOMIC DNA]</scope>
    <source>
        <strain evidence="3 4">MD-312</strain>
    </source>
</reference>
<feature type="transmembrane region" description="Helical" evidence="1">
    <location>
        <begin position="278"/>
        <end position="296"/>
    </location>
</feature>
<name>A0A0C9WFZ3_9AGAM</name>
<evidence type="ECO:0000313" key="4">
    <source>
        <dbReference type="Proteomes" id="UP000053820"/>
    </source>
</evidence>
<evidence type="ECO:0000259" key="2">
    <source>
        <dbReference type="Pfam" id="PF20151"/>
    </source>
</evidence>
<feature type="transmembrane region" description="Helical" evidence="1">
    <location>
        <begin position="302"/>
        <end position="324"/>
    </location>
</feature>
<proteinExistence type="predicted"/>
<dbReference type="InterPro" id="IPR045340">
    <property type="entry name" value="DUF6533"/>
</dbReference>
<dbReference type="Proteomes" id="UP000053820">
    <property type="component" value="Unassembled WGS sequence"/>
</dbReference>
<dbReference type="EMBL" id="KN839844">
    <property type="protein sequence ID" value="KIJ65281.1"/>
    <property type="molecule type" value="Genomic_DNA"/>
</dbReference>
<feature type="transmembrane region" description="Helical" evidence="1">
    <location>
        <begin position="177"/>
        <end position="201"/>
    </location>
</feature>
<feature type="transmembrane region" description="Helical" evidence="1">
    <location>
        <begin position="38"/>
        <end position="56"/>
    </location>
</feature>
<sequence>MSDPEQELESWLLFLQQLELCQIAGVTVLFYDYRKLDVVIYLAGLCVNTRLKVLTFSLEVDLIWRKPWSLVSLLYVVVGFVSVMNSGQTKVYIPPGPLSELLTVNCNLYERSSFVRKRVRATPVYILLNGSIVTPVHWFYRCLMVYEIRVWGLFVYRIAMDAIMIKRVYAMYHGSRSILILLVSCCIAKTMAVLILLMLSIGPMSGLQYLEGNIDSTFICSTQPKVGLMVPSSIPPLCFEVLLFVLVARCFLIHALERRRQWNRWKLNDLVRIMARDSTIYFILILATIALNARNWKQTENFYGAFSASLVTSIPFILVPRLVVNFKDYFEHADRVHVCSGDAGNLADSDPPLGDHSLLVFRTERDSVGCSSTP</sequence>
<dbReference type="HOGENOM" id="CLU_035509_15_1_1"/>
<dbReference type="Pfam" id="PF20151">
    <property type="entry name" value="DUF6533"/>
    <property type="match status" value="1"/>
</dbReference>
<feature type="domain" description="DUF6533" evidence="2">
    <location>
        <begin position="21"/>
        <end position="78"/>
    </location>
</feature>
<dbReference type="AlphaFoldDB" id="A0A0C9WFZ3"/>
<feature type="transmembrane region" description="Helical" evidence="1">
    <location>
        <begin position="68"/>
        <end position="85"/>
    </location>
</feature>
<feature type="transmembrane region" description="Helical" evidence="1">
    <location>
        <begin position="146"/>
        <end position="165"/>
    </location>
</feature>
<keyword evidence="4" id="KW-1185">Reference proteome</keyword>